<dbReference type="STRING" id="1122146.IV53_GL001081"/>
<keyword evidence="2" id="KW-1185">Reference proteome</keyword>
<reference evidence="1 2" key="1">
    <citation type="journal article" date="2015" name="Genome Announc.">
        <title>Expanding the biotechnology potential of lactobacilli through comparative genomics of 213 strains and associated genera.</title>
        <authorList>
            <person name="Sun Z."/>
            <person name="Harris H.M."/>
            <person name="McCann A."/>
            <person name="Guo C."/>
            <person name="Argimon S."/>
            <person name="Zhang W."/>
            <person name="Yang X."/>
            <person name="Jeffery I.B."/>
            <person name="Cooney J.C."/>
            <person name="Kagawa T.F."/>
            <person name="Liu W."/>
            <person name="Song Y."/>
            <person name="Salvetti E."/>
            <person name="Wrobel A."/>
            <person name="Rasinkangas P."/>
            <person name="Parkhill J."/>
            <person name="Rea M.C."/>
            <person name="O'Sullivan O."/>
            <person name="Ritari J."/>
            <person name="Douillard F.P."/>
            <person name="Paul Ross R."/>
            <person name="Yang R."/>
            <person name="Briner A.E."/>
            <person name="Felis G.E."/>
            <person name="de Vos W.M."/>
            <person name="Barrangou R."/>
            <person name="Klaenhammer T.R."/>
            <person name="Caufield P.W."/>
            <person name="Cui Y."/>
            <person name="Zhang H."/>
            <person name="O'Toole P.W."/>
        </authorList>
    </citation>
    <scope>NUCLEOTIDE SEQUENCE [LARGE SCALE GENOMIC DNA]</scope>
    <source>
        <strain evidence="1 2">DSM 22408</strain>
    </source>
</reference>
<sequence>MALINNYRQLTQQNYATVFRYLVENQQPKKGECYRSSTGYRAEVTDQGLTVITSRDETYKFKLNQT</sequence>
<name>A0A0R2KKV4_9LACO</name>
<evidence type="ECO:0000313" key="1">
    <source>
        <dbReference type="EMBL" id="KRN89963.1"/>
    </source>
</evidence>
<dbReference type="EMBL" id="JQBZ01000007">
    <property type="protein sequence ID" value="KRN89963.1"/>
    <property type="molecule type" value="Genomic_DNA"/>
</dbReference>
<dbReference type="AlphaFoldDB" id="A0A0R2KKV4"/>
<evidence type="ECO:0000313" key="2">
    <source>
        <dbReference type="Proteomes" id="UP000051500"/>
    </source>
</evidence>
<protein>
    <submittedName>
        <fullName evidence="1">Uncharacterized protein</fullName>
    </submittedName>
</protein>
<proteinExistence type="predicted"/>
<dbReference type="RefSeq" id="WP_027106753.1">
    <property type="nucleotide sequence ID" value="NZ_AUHP01000017.1"/>
</dbReference>
<gene>
    <name evidence="1" type="ORF">IV53_GL001081</name>
</gene>
<accession>A0A0R2KKV4</accession>
<dbReference type="Proteomes" id="UP000051500">
    <property type="component" value="Unassembled WGS sequence"/>
</dbReference>
<dbReference type="PATRIC" id="fig|1122146.4.peg.1118"/>
<organism evidence="1 2">
    <name type="scientific">Ligilactobacillus ceti DSM 22408</name>
    <dbReference type="NCBI Taxonomy" id="1122146"/>
    <lineage>
        <taxon>Bacteria</taxon>
        <taxon>Bacillati</taxon>
        <taxon>Bacillota</taxon>
        <taxon>Bacilli</taxon>
        <taxon>Lactobacillales</taxon>
        <taxon>Lactobacillaceae</taxon>
        <taxon>Ligilactobacillus</taxon>
    </lineage>
</organism>
<comment type="caution">
    <text evidence="1">The sequence shown here is derived from an EMBL/GenBank/DDBJ whole genome shotgun (WGS) entry which is preliminary data.</text>
</comment>